<proteinExistence type="predicted"/>
<evidence type="ECO:0000313" key="2">
    <source>
        <dbReference type="EMBL" id="PRH40919.1"/>
    </source>
</evidence>
<protein>
    <submittedName>
        <fullName evidence="2">Uncharacterized protein</fullName>
    </submittedName>
</protein>
<evidence type="ECO:0000256" key="1">
    <source>
        <dbReference type="SAM" id="MobiDB-lite"/>
    </source>
</evidence>
<comment type="caution">
    <text evidence="2">The sequence shown here is derived from an EMBL/GenBank/DDBJ whole genome shotgun (WGS) entry which is preliminary data.</text>
</comment>
<organism evidence="2 3">
    <name type="scientific">Burkholderia vietnamiensis</name>
    <dbReference type="NCBI Taxonomy" id="60552"/>
    <lineage>
        <taxon>Bacteria</taxon>
        <taxon>Pseudomonadati</taxon>
        <taxon>Pseudomonadota</taxon>
        <taxon>Betaproteobacteria</taxon>
        <taxon>Burkholderiales</taxon>
        <taxon>Burkholderiaceae</taxon>
        <taxon>Burkholderia</taxon>
        <taxon>Burkholderia cepacia complex</taxon>
    </lineage>
</organism>
<gene>
    <name evidence="2" type="ORF">C6T65_18095</name>
</gene>
<dbReference type="Proteomes" id="UP000237632">
    <property type="component" value="Unassembled WGS sequence"/>
</dbReference>
<dbReference type="AlphaFoldDB" id="A0AA45BB94"/>
<sequence>MRAAARHAPSRVDEARPGDAPNDDDEAQRMTARNRAASGLPQRGGEGCGRAEARRWMKRVDAIGYR</sequence>
<dbReference type="EMBL" id="PVHK01000126">
    <property type="protein sequence ID" value="PRH40919.1"/>
    <property type="molecule type" value="Genomic_DNA"/>
</dbReference>
<evidence type="ECO:0000313" key="3">
    <source>
        <dbReference type="Proteomes" id="UP000237632"/>
    </source>
</evidence>
<accession>A0AA45BB94</accession>
<feature type="region of interest" description="Disordered" evidence="1">
    <location>
        <begin position="1"/>
        <end position="51"/>
    </location>
</feature>
<name>A0AA45BB94_BURVI</name>
<reference evidence="2 3" key="1">
    <citation type="submission" date="2018-03" db="EMBL/GenBank/DDBJ databases">
        <authorList>
            <person name="Nguyen K."/>
            <person name="Fouts D."/>
            <person name="Sutton G."/>
        </authorList>
    </citation>
    <scope>NUCLEOTIDE SEQUENCE [LARGE SCALE GENOMIC DNA]</scope>
    <source>
        <strain evidence="2 3">AU3578</strain>
    </source>
</reference>